<evidence type="ECO:0000313" key="2">
    <source>
        <dbReference type="Proteomes" id="UP000239425"/>
    </source>
</evidence>
<sequence length="482" mass="57295">MLFLEDFIMNTRKLKFKYVYLLIMTSCQGFSVLTDLEQRRNAEQFLTMFNECMNEQSGIKQKDWQEIKTFILDKMLPYIKKDKLKNFVQDLKQRIKGHLQDNILEELESTNTFSDDTQGVKKILIKCKEHIKKAVHSMQGKEKKFKRTSVELKTDILALLRGKDFDCYFTRVYRFNKEDFNVLFPENTSGDKIIAKALKFKERYNDSELVVHMKEKLQALLLKHNRFPSEQKFILGAIFGEEKQNQSQQIEMVQALPLDLTLNMLSSEFTSNPHGYLSQDLNTRLKDFFTYHRTQWEICQKQLNDLRFSHLEDMKKIPASLAECFKKQRQQKLEVQALRLQHNKDRINNLEVFHKYLNKVLRHIQTVYLASVEINSHQNNKTLLQNIQQEQDPEPLVLQSSVLNAMNNPYSEEELTYIYFDKSLEKHINTISQKAGLDSQNPEQHHETIEFWVNFQEKFAQKIKNFKKCHQILEEDHAHLLR</sequence>
<protein>
    <submittedName>
        <fullName evidence="1">Uncharacterized protein</fullName>
    </submittedName>
</protein>
<proteinExistence type="predicted"/>
<evidence type="ECO:0000313" key="1">
    <source>
        <dbReference type="EMBL" id="PPE03842.1"/>
    </source>
</evidence>
<dbReference type="AlphaFoldDB" id="A0A2S5R9G7"/>
<gene>
    <name evidence="1" type="ORF">HCUR_00619</name>
</gene>
<name>A0A2S5R9G7_9PROT</name>
<reference evidence="1 2" key="1">
    <citation type="submission" date="2017-11" db="EMBL/GenBank/DDBJ databases">
        <title>Comparative genomic analysis of Holospora spp., intranuclear symbionts of paramecia.</title>
        <authorList>
            <person name="Garushyants S.K."/>
            <person name="Beliavskaya A."/>
            <person name="Malko D.B."/>
            <person name="Logacheva M.D."/>
            <person name="Rautian M.S."/>
            <person name="Gelfand M.S."/>
        </authorList>
    </citation>
    <scope>NUCLEOTIDE SEQUENCE [LARGE SCALE GENOMIC DNA]</scope>
    <source>
        <strain evidence="2">02AZ16</strain>
    </source>
</reference>
<organism evidence="1 2">
    <name type="scientific">Holospora curviuscula</name>
    <dbReference type="NCBI Taxonomy" id="1082868"/>
    <lineage>
        <taxon>Bacteria</taxon>
        <taxon>Pseudomonadati</taxon>
        <taxon>Pseudomonadota</taxon>
        <taxon>Alphaproteobacteria</taxon>
        <taxon>Holosporales</taxon>
        <taxon>Holosporaceae</taxon>
        <taxon>Holospora</taxon>
    </lineage>
</organism>
<keyword evidence="2" id="KW-1185">Reference proteome</keyword>
<comment type="caution">
    <text evidence="1">The sequence shown here is derived from an EMBL/GenBank/DDBJ whole genome shotgun (WGS) entry which is preliminary data.</text>
</comment>
<dbReference type="EMBL" id="PHHC01000080">
    <property type="protein sequence ID" value="PPE03842.1"/>
    <property type="molecule type" value="Genomic_DNA"/>
</dbReference>
<dbReference type="Proteomes" id="UP000239425">
    <property type="component" value="Unassembled WGS sequence"/>
</dbReference>
<accession>A0A2S5R9G7</accession>